<protein>
    <submittedName>
        <fullName evidence="2">Uncharacterized protein LOC142168803</fullName>
    </submittedName>
</protein>
<keyword evidence="1" id="KW-1185">Reference proteome</keyword>
<reference evidence="1" key="1">
    <citation type="journal article" date="2014" name="Nat. Commun.">
        <title>The tobacco genome sequence and its comparison with those of tomato and potato.</title>
        <authorList>
            <person name="Sierro N."/>
            <person name="Battey J.N."/>
            <person name="Ouadi S."/>
            <person name="Bakaher N."/>
            <person name="Bovet L."/>
            <person name="Willig A."/>
            <person name="Goepfert S."/>
            <person name="Peitsch M.C."/>
            <person name="Ivanov N.V."/>
        </authorList>
    </citation>
    <scope>NUCLEOTIDE SEQUENCE [LARGE SCALE GENOMIC DNA]</scope>
</reference>
<dbReference type="Proteomes" id="UP000790787">
    <property type="component" value="Chromosome 14"/>
</dbReference>
<proteinExistence type="predicted"/>
<organism evidence="1 2">
    <name type="scientific">Nicotiana tabacum</name>
    <name type="common">Common tobacco</name>
    <dbReference type="NCBI Taxonomy" id="4097"/>
    <lineage>
        <taxon>Eukaryota</taxon>
        <taxon>Viridiplantae</taxon>
        <taxon>Streptophyta</taxon>
        <taxon>Embryophyta</taxon>
        <taxon>Tracheophyta</taxon>
        <taxon>Spermatophyta</taxon>
        <taxon>Magnoliopsida</taxon>
        <taxon>eudicotyledons</taxon>
        <taxon>Gunneridae</taxon>
        <taxon>Pentapetalae</taxon>
        <taxon>asterids</taxon>
        <taxon>lamiids</taxon>
        <taxon>Solanales</taxon>
        <taxon>Solanaceae</taxon>
        <taxon>Nicotianoideae</taxon>
        <taxon>Nicotianeae</taxon>
        <taxon>Nicotiana</taxon>
    </lineage>
</organism>
<dbReference type="RefSeq" id="XP_075086059.1">
    <property type="nucleotide sequence ID" value="XM_075229958.1"/>
</dbReference>
<name>A0AC58SM73_TOBAC</name>
<accession>A0AC58SM73</accession>
<sequence>MESSRLRFIRLHQKQLRAHFYKGLEDVVLHGDIEPSSQGQRVILSSSFMGGARYMLQNYQDAMAICKWAGYPDLFITFTCNPKWPEITRFEESRGISLEDRPDILTRIFKIKLDRMIKDLRDNKIFREVKAGPKSYEDLKKTNGHDHKTFRDACYALGLLDDDKEYMDAIVEAKADLTEDELKNRCLQKLENFSKGCGRSFQDYPTMPKPVYCAEEVDNSNRLIRDELRYNRRALAEEHEQLLKNLTDKQKSIYEKIITVVNENKGEFFFLYSFGGTGKTFIWRTLASAIRSRGDIVVTVASNGIASLLLPGSQTIHSRFVIPLNLTEDSTCNIKQGTPLANLIVKAKPPLDELRDFSDRILAIGDGIIGNSVDGNEKVQIPDDLLIKESVDPISPIVESTYHDFIRRCNDIGYLQQRAILAPTLDMTYSVLEHVHTPEFLNTIKCFGILNHALTLKVGVPVMLLRNIDQSAGLCNGTRLIITKLENQVIEAKVLAGHGRTESVRILDQCRMVTMPESSDSSNKVARLLYTNSGVGILALGSNGPQKLWKWACNEQNPSGKATTNVVPQHWQPNIGLLLANNVSGVNLEEVVPCIALSKNDSYLMSAAGSGEAKKFNKGVQILNTLCQWVM</sequence>
<evidence type="ECO:0000313" key="2">
    <source>
        <dbReference type="RefSeq" id="XP_075086059.1"/>
    </source>
</evidence>
<evidence type="ECO:0000313" key="1">
    <source>
        <dbReference type="Proteomes" id="UP000790787"/>
    </source>
</evidence>
<reference evidence="2" key="2">
    <citation type="submission" date="2025-08" db="UniProtKB">
        <authorList>
            <consortium name="RefSeq"/>
        </authorList>
    </citation>
    <scope>IDENTIFICATION</scope>
    <source>
        <tissue evidence="2">Leaf</tissue>
    </source>
</reference>
<gene>
    <name evidence="2" type="primary">LOC142168803</name>
</gene>